<name>A0A2T3JG51_9GAMM</name>
<feature type="signal peptide" evidence="1">
    <location>
        <begin position="1"/>
        <end position="21"/>
    </location>
</feature>
<dbReference type="InterPro" id="IPR006513">
    <property type="entry name" value="YtfJ_HI0045"/>
</dbReference>
<feature type="chain" id="PRO_5015628739" evidence="1">
    <location>
        <begin position="22"/>
        <end position="184"/>
    </location>
</feature>
<dbReference type="RefSeq" id="WP_107243261.1">
    <property type="nucleotide sequence ID" value="NZ_JAKJUA010000027.1"/>
</dbReference>
<organism evidence="2 3">
    <name type="scientific">Photobacterium frigidiphilum</name>
    <dbReference type="NCBI Taxonomy" id="264736"/>
    <lineage>
        <taxon>Bacteria</taxon>
        <taxon>Pseudomonadati</taxon>
        <taxon>Pseudomonadota</taxon>
        <taxon>Gammaproteobacteria</taxon>
        <taxon>Vibrionales</taxon>
        <taxon>Vibrionaceae</taxon>
        <taxon>Photobacterium</taxon>
    </lineage>
</organism>
<sequence length="184" mass="19991">MNKKPMIVLFAAALLPAMVSAHNIQLGKKTPSVSVADKGEIVLSNDEIAYQEWDNSALVGKVRVIQAIAGRSAAKEMNAEFIEAIKVAQLPDENYQTTTIINQDDSMWGTGGFVKSSAEDSKRDFSWSSMVLDASGSVQSAWDLQKESSAIIVLDKQGNVLFIKEGKLTSTEVKQAITLVKENI</sequence>
<evidence type="ECO:0000256" key="1">
    <source>
        <dbReference type="SAM" id="SignalP"/>
    </source>
</evidence>
<evidence type="ECO:0000313" key="3">
    <source>
        <dbReference type="Proteomes" id="UP000240987"/>
    </source>
</evidence>
<proteinExistence type="predicted"/>
<comment type="caution">
    <text evidence="2">The sequence shown here is derived from an EMBL/GenBank/DDBJ whole genome shotgun (WGS) entry which is preliminary data.</text>
</comment>
<reference evidence="2 3" key="1">
    <citation type="submission" date="2018-01" db="EMBL/GenBank/DDBJ databases">
        <title>Whole genome sequencing of Histamine producing bacteria.</title>
        <authorList>
            <person name="Butler K."/>
        </authorList>
    </citation>
    <scope>NUCLEOTIDE SEQUENCE [LARGE SCALE GENOMIC DNA]</scope>
    <source>
        <strain evidence="2 3">JCM 12947</strain>
    </source>
</reference>
<accession>A0A2T3JG51</accession>
<dbReference type="NCBIfam" id="TIGR01626">
    <property type="entry name" value="ytfJ_HI0045"/>
    <property type="match status" value="1"/>
</dbReference>
<dbReference type="Pfam" id="PF09695">
    <property type="entry name" value="YtfJ_HI0045"/>
    <property type="match status" value="1"/>
</dbReference>
<dbReference type="OrthoDB" id="5689995at2"/>
<dbReference type="EMBL" id="PYMJ01000012">
    <property type="protein sequence ID" value="PSU47931.1"/>
    <property type="molecule type" value="Genomic_DNA"/>
</dbReference>
<keyword evidence="1" id="KW-0732">Signal</keyword>
<dbReference type="AlphaFoldDB" id="A0A2T3JG51"/>
<protein>
    <submittedName>
        <fullName evidence="2">YtfJ family protein</fullName>
    </submittedName>
</protein>
<gene>
    <name evidence="2" type="ORF">C9J12_13870</name>
</gene>
<dbReference type="Proteomes" id="UP000240987">
    <property type="component" value="Unassembled WGS sequence"/>
</dbReference>
<keyword evidence="3" id="KW-1185">Reference proteome</keyword>
<evidence type="ECO:0000313" key="2">
    <source>
        <dbReference type="EMBL" id="PSU47931.1"/>
    </source>
</evidence>